<organism evidence="2 3">
    <name type="scientific">Pundamilia nyererei</name>
    <dbReference type="NCBI Taxonomy" id="303518"/>
    <lineage>
        <taxon>Eukaryota</taxon>
        <taxon>Metazoa</taxon>
        <taxon>Chordata</taxon>
        <taxon>Craniata</taxon>
        <taxon>Vertebrata</taxon>
        <taxon>Euteleostomi</taxon>
        <taxon>Actinopterygii</taxon>
        <taxon>Neopterygii</taxon>
        <taxon>Teleostei</taxon>
        <taxon>Neoteleostei</taxon>
        <taxon>Acanthomorphata</taxon>
        <taxon>Ovalentaria</taxon>
        <taxon>Cichlomorphae</taxon>
        <taxon>Cichliformes</taxon>
        <taxon>Cichlidae</taxon>
        <taxon>African cichlids</taxon>
        <taxon>Pseudocrenilabrinae</taxon>
        <taxon>Haplochromini</taxon>
        <taxon>Pundamilia</taxon>
    </lineage>
</organism>
<feature type="compositionally biased region" description="Basic and acidic residues" evidence="1">
    <location>
        <begin position="266"/>
        <end position="279"/>
    </location>
</feature>
<dbReference type="Proteomes" id="UP000695023">
    <property type="component" value="Unplaced"/>
</dbReference>
<feature type="compositionally biased region" description="Basic and acidic residues" evidence="1">
    <location>
        <begin position="159"/>
        <end position="170"/>
    </location>
</feature>
<reference evidence="3 4" key="1">
    <citation type="submission" date="2025-04" db="UniProtKB">
        <authorList>
            <consortium name="RefSeq"/>
        </authorList>
    </citation>
    <scope>IDENTIFICATION</scope>
</reference>
<proteinExistence type="predicted"/>
<dbReference type="RefSeq" id="XP_005722424.1">
    <property type="nucleotide sequence ID" value="XM_005722367.1"/>
</dbReference>
<evidence type="ECO:0000313" key="3">
    <source>
        <dbReference type="RefSeq" id="XP_005722423.1"/>
    </source>
</evidence>
<evidence type="ECO:0000256" key="1">
    <source>
        <dbReference type="SAM" id="MobiDB-lite"/>
    </source>
</evidence>
<feature type="region of interest" description="Disordered" evidence="1">
    <location>
        <begin position="145"/>
        <end position="191"/>
    </location>
</feature>
<dbReference type="GeneID" id="102213230"/>
<name>A0A9Y3V647_9CICH</name>
<sequence>MAKSSRNTRFSFSKLRRNPSAADRRFCMTWISTMVKRQVEKQTAELRREFSLMNQALREEMAAELQEQLRELLLEETDKTPLCCSKLGSDLRLASRWQREMAGGFENTDEDYEDGEIPKTLAFSETHNDTNSMFILRKSPKEESLKISLTSDSSDTDSTENRNISKDVQGKPDSGTCKQQKNQSSSSDVTPIWDSAANHFCTTQSFISSEFSHESEDDSGREALMMDNQWKEWLDKQEMKGYSHKKKPVKSQNNMEKQGTAASGVPEKKKDQNLKRGDTMKRFKTYISDVFSSHASHKWKKFENEDGSS</sequence>
<feature type="compositionally biased region" description="Polar residues" evidence="1">
    <location>
        <begin position="250"/>
        <end position="261"/>
    </location>
</feature>
<accession>A0A9Y3V647</accession>
<dbReference type="RefSeq" id="XP_005722423.1">
    <property type="nucleotide sequence ID" value="XM_005722366.1"/>
</dbReference>
<evidence type="ECO:0000313" key="2">
    <source>
        <dbReference type="Proteomes" id="UP000695023"/>
    </source>
</evidence>
<dbReference type="AlphaFoldDB" id="A0A9Y3V647"/>
<protein>
    <submittedName>
        <fullName evidence="3 4">Uncharacterized protein LOC102213230</fullName>
    </submittedName>
</protein>
<feature type="region of interest" description="Disordered" evidence="1">
    <location>
        <begin position="241"/>
        <end position="279"/>
    </location>
</feature>
<keyword evidence="2" id="KW-1185">Reference proteome</keyword>
<evidence type="ECO:0000313" key="4">
    <source>
        <dbReference type="RefSeq" id="XP_005722424.1"/>
    </source>
</evidence>
<gene>
    <name evidence="3 4" type="primary">LOC102213230</name>
</gene>
<feature type="compositionally biased region" description="Polar residues" evidence="1">
    <location>
        <begin position="176"/>
        <end position="189"/>
    </location>
</feature>